<organism evidence="7 8">
    <name type="scientific">Candidula unifasciata</name>
    <dbReference type="NCBI Taxonomy" id="100452"/>
    <lineage>
        <taxon>Eukaryota</taxon>
        <taxon>Metazoa</taxon>
        <taxon>Spiralia</taxon>
        <taxon>Lophotrochozoa</taxon>
        <taxon>Mollusca</taxon>
        <taxon>Gastropoda</taxon>
        <taxon>Heterobranchia</taxon>
        <taxon>Euthyneura</taxon>
        <taxon>Panpulmonata</taxon>
        <taxon>Eupulmonata</taxon>
        <taxon>Stylommatophora</taxon>
        <taxon>Helicina</taxon>
        <taxon>Helicoidea</taxon>
        <taxon>Geomitridae</taxon>
        <taxon>Candidula</taxon>
    </lineage>
</organism>
<dbReference type="InterPro" id="IPR005828">
    <property type="entry name" value="MFS_sugar_transport-like"/>
</dbReference>
<dbReference type="GO" id="GO:0022857">
    <property type="term" value="F:transmembrane transporter activity"/>
    <property type="evidence" value="ECO:0007669"/>
    <property type="project" value="InterPro"/>
</dbReference>
<feature type="transmembrane region" description="Helical" evidence="5">
    <location>
        <begin position="20"/>
        <end position="44"/>
    </location>
</feature>
<dbReference type="OrthoDB" id="2544694at2759"/>
<evidence type="ECO:0000256" key="4">
    <source>
        <dbReference type="ARBA" id="ARBA00023136"/>
    </source>
</evidence>
<feature type="transmembrane region" description="Helical" evidence="5">
    <location>
        <begin position="495"/>
        <end position="516"/>
    </location>
</feature>
<evidence type="ECO:0000256" key="5">
    <source>
        <dbReference type="SAM" id="Phobius"/>
    </source>
</evidence>
<evidence type="ECO:0000256" key="1">
    <source>
        <dbReference type="ARBA" id="ARBA00004141"/>
    </source>
</evidence>
<dbReference type="AlphaFoldDB" id="A0A8S3ZD75"/>
<comment type="subcellular location">
    <subcellularLocation>
        <location evidence="1">Membrane</location>
        <topology evidence="1">Multi-pass membrane protein</topology>
    </subcellularLocation>
</comment>
<feature type="transmembrane region" description="Helical" evidence="5">
    <location>
        <begin position="200"/>
        <end position="222"/>
    </location>
</feature>
<dbReference type="EMBL" id="CAJHNH020002654">
    <property type="protein sequence ID" value="CAG5127343.1"/>
    <property type="molecule type" value="Genomic_DNA"/>
</dbReference>
<feature type="transmembrane region" description="Helical" evidence="5">
    <location>
        <begin position="463"/>
        <end position="483"/>
    </location>
</feature>
<dbReference type="CDD" id="cd17317">
    <property type="entry name" value="MFS_SLC22"/>
    <property type="match status" value="1"/>
</dbReference>
<feature type="domain" description="Major facilitator superfamily (MFS) profile" evidence="6">
    <location>
        <begin position="96"/>
        <end position="521"/>
    </location>
</feature>
<evidence type="ECO:0000256" key="3">
    <source>
        <dbReference type="ARBA" id="ARBA00022989"/>
    </source>
</evidence>
<keyword evidence="8" id="KW-1185">Reference proteome</keyword>
<comment type="caution">
    <text evidence="7">The sequence shown here is derived from an EMBL/GenBank/DDBJ whole genome shotgun (WGS) entry which is preliminary data.</text>
</comment>
<keyword evidence="4 5" id="KW-0472">Membrane</keyword>
<dbReference type="Gene3D" id="1.20.1250.20">
    <property type="entry name" value="MFS general substrate transporter like domains"/>
    <property type="match status" value="1"/>
</dbReference>
<protein>
    <recommendedName>
        <fullName evidence="6">Major facilitator superfamily (MFS) profile domain-containing protein</fullName>
    </recommendedName>
</protein>
<feature type="transmembrane region" description="Helical" evidence="5">
    <location>
        <begin position="234"/>
        <end position="257"/>
    </location>
</feature>
<dbReference type="InterPro" id="IPR036259">
    <property type="entry name" value="MFS_trans_sf"/>
</dbReference>
<proteinExistence type="predicted"/>
<dbReference type="PANTHER" id="PTHR24064">
    <property type="entry name" value="SOLUTE CARRIER FAMILY 22 MEMBER"/>
    <property type="match status" value="1"/>
</dbReference>
<evidence type="ECO:0000256" key="2">
    <source>
        <dbReference type="ARBA" id="ARBA00022692"/>
    </source>
</evidence>
<evidence type="ECO:0000313" key="7">
    <source>
        <dbReference type="EMBL" id="CAG5127343.1"/>
    </source>
</evidence>
<sequence length="552" mass="60731">MKYDDLIKQLGELGPYQVRVYILTCLPVIAVSMQTLIPVFILAVPQHRCHNPPWTNSTYTVQDVLLDPINATLPRDTEGQDRETEGLGLEQCQIRVPIQVLDGGEGQVQDPALYTFRPCHHWTYDQSNFQNTVVTQMDLVCRRSSLRSHANMIYMGGFLVGSIVFGILADIKGRKPSLMMAVTLHVVTSVLVLFSPNYVTFVVCRFLTGVSNMGIMLSAFVLGMELVGRQWRTVAGVSINFFWCAGMLLLDLMAYGIRDWKHLQLAASCYAVLFLPLWWLLPESSRWLMSKGRLEEARVILTKIAESNKKEIPDDAFNEPDKDEDQGTITDIFLHPVLAFRFAVVFLNWLVVNLVYYGLTLNVGSLGGSIYLNFALNGLVETLGNIATLGALPRLGRKRFYSLAMLFSAAACLCCMIPALASSSAPGWIIVLLSNVGKFCITGGYSTIYVFSAELFPTGLRNSVLGSCSMVARVGAMMAPYVADLSLVVAGAVGASLPFLVFGASGLLAGLLALALPETLNMALPETVQDAVEFGKSEIIFDYTSNIIYDYK</sequence>
<evidence type="ECO:0000259" key="6">
    <source>
        <dbReference type="PROSITE" id="PS50850"/>
    </source>
</evidence>
<accession>A0A8S3ZD75</accession>
<gene>
    <name evidence="7" type="ORF">CUNI_LOCUS12901</name>
</gene>
<feature type="transmembrane region" description="Helical" evidence="5">
    <location>
        <begin position="152"/>
        <end position="171"/>
    </location>
</feature>
<feature type="transmembrane region" description="Helical" evidence="5">
    <location>
        <begin position="371"/>
        <end position="393"/>
    </location>
</feature>
<evidence type="ECO:0000313" key="8">
    <source>
        <dbReference type="Proteomes" id="UP000678393"/>
    </source>
</evidence>
<feature type="transmembrane region" description="Helical" evidence="5">
    <location>
        <begin position="263"/>
        <end position="281"/>
    </location>
</feature>
<feature type="transmembrane region" description="Helical" evidence="5">
    <location>
        <begin position="400"/>
        <end position="421"/>
    </location>
</feature>
<keyword evidence="2 5" id="KW-0812">Transmembrane</keyword>
<reference evidence="7" key="1">
    <citation type="submission" date="2021-04" db="EMBL/GenBank/DDBJ databases">
        <authorList>
            <consortium name="Molecular Ecology Group"/>
        </authorList>
    </citation>
    <scope>NUCLEOTIDE SEQUENCE</scope>
</reference>
<keyword evidence="3 5" id="KW-1133">Transmembrane helix</keyword>
<feature type="transmembrane region" description="Helical" evidence="5">
    <location>
        <begin position="427"/>
        <end position="451"/>
    </location>
</feature>
<dbReference type="InterPro" id="IPR020846">
    <property type="entry name" value="MFS_dom"/>
</dbReference>
<dbReference type="SUPFAM" id="SSF103473">
    <property type="entry name" value="MFS general substrate transporter"/>
    <property type="match status" value="1"/>
</dbReference>
<feature type="transmembrane region" description="Helical" evidence="5">
    <location>
        <begin position="338"/>
        <end position="359"/>
    </location>
</feature>
<name>A0A8S3ZD75_9EUPU</name>
<dbReference type="Pfam" id="PF00083">
    <property type="entry name" value="Sugar_tr"/>
    <property type="match status" value="1"/>
</dbReference>
<dbReference type="GO" id="GO:0016020">
    <property type="term" value="C:membrane"/>
    <property type="evidence" value="ECO:0007669"/>
    <property type="project" value="UniProtKB-SubCell"/>
</dbReference>
<dbReference type="Proteomes" id="UP000678393">
    <property type="component" value="Unassembled WGS sequence"/>
</dbReference>
<dbReference type="PROSITE" id="PS50850">
    <property type="entry name" value="MFS"/>
    <property type="match status" value="1"/>
</dbReference>